<feature type="chain" id="PRO_5035276323" evidence="2">
    <location>
        <begin position="28"/>
        <end position="88"/>
    </location>
</feature>
<feature type="region of interest" description="Disordered" evidence="1">
    <location>
        <begin position="32"/>
        <end position="88"/>
    </location>
</feature>
<feature type="compositionally biased region" description="Pro residues" evidence="1">
    <location>
        <begin position="73"/>
        <end position="88"/>
    </location>
</feature>
<organism evidence="3 4">
    <name type="scientific">Desmonostoc muscorum LEGE 12446</name>
    <dbReference type="NCBI Taxonomy" id="1828758"/>
    <lineage>
        <taxon>Bacteria</taxon>
        <taxon>Bacillati</taxon>
        <taxon>Cyanobacteriota</taxon>
        <taxon>Cyanophyceae</taxon>
        <taxon>Nostocales</taxon>
        <taxon>Nostocaceae</taxon>
        <taxon>Desmonostoc</taxon>
    </lineage>
</organism>
<evidence type="ECO:0000313" key="3">
    <source>
        <dbReference type="EMBL" id="MBE9024333.1"/>
    </source>
</evidence>
<feature type="compositionally biased region" description="Polar residues" evidence="1">
    <location>
        <begin position="32"/>
        <end position="45"/>
    </location>
</feature>
<evidence type="ECO:0000256" key="1">
    <source>
        <dbReference type="SAM" id="MobiDB-lite"/>
    </source>
</evidence>
<feature type="signal peptide" evidence="2">
    <location>
        <begin position="1"/>
        <end position="27"/>
    </location>
</feature>
<proteinExistence type="predicted"/>
<evidence type="ECO:0000313" key="4">
    <source>
        <dbReference type="Proteomes" id="UP000622533"/>
    </source>
</evidence>
<dbReference type="Proteomes" id="UP000622533">
    <property type="component" value="Unassembled WGS sequence"/>
</dbReference>
<gene>
    <name evidence="3" type="ORF">IQ276_18470</name>
</gene>
<keyword evidence="4" id="KW-1185">Reference proteome</keyword>
<dbReference type="EMBL" id="JADEXS010000254">
    <property type="protein sequence ID" value="MBE9024333.1"/>
    <property type="molecule type" value="Genomic_DNA"/>
</dbReference>
<sequence>MKQHFYILWGVCGISLCLIATTGTVQAQSIQIDGTTPTTPDSQTIDPVLKKPKNSLPQKGEPVIIASADPTQPSTPGPTKPPTPPVPE</sequence>
<name>A0A8J7D0P1_DESMC</name>
<accession>A0A8J7D0P1</accession>
<dbReference type="AlphaFoldDB" id="A0A8J7D0P1"/>
<protein>
    <submittedName>
        <fullName evidence="3">Uncharacterized protein</fullName>
    </submittedName>
</protein>
<keyword evidence="2" id="KW-0732">Signal</keyword>
<evidence type="ECO:0000256" key="2">
    <source>
        <dbReference type="SAM" id="SignalP"/>
    </source>
</evidence>
<comment type="caution">
    <text evidence="3">The sequence shown here is derived from an EMBL/GenBank/DDBJ whole genome shotgun (WGS) entry which is preliminary data.</text>
</comment>
<reference evidence="3" key="1">
    <citation type="submission" date="2020-10" db="EMBL/GenBank/DDBJ databases">
        <authorList>
            <person name="Castelo-Branco R."/>
            <person name="Eusebio N."/>
            <person name="Adriana R."/>
            <person name="Vieira A."/>
            <person name="Brugerolle De Fraissinette N."/>
            <person name="Rezende De Castro R."/>
            <person name="Schneider M.P."/>
            <person name="Vasconcelos V."/>
            <person name="Leao P.N."/>
        </authorList>
    </citation>
    <scope>NUCLEOTIDE SEQUENCE</scope>
    <source>
        <strain evidence="3">LEGE 12446</strain>
    </source>
</reference>